<comment type="caution">
    <text evidence="1">The sequence shown here is derived from an EMBL/GenBank/DDBJ whole genome shotgun (WGS) entry which is preliminary data.</text>
</comment>
<sequence length="422" mass="43629">MTEPVRVGHASAALDVPLGSPLGGYAARPGPATGTLDRLEAHALTIHSGGRRLAWVVLDTPYAHADLAAAVAALLPGTDVWVSATHTHAGPETSCLPASPVTPERWLAEIPPVAAAAVEAATAAERDVRLSLHRQRLAGVGGQRSGARPRRTVPVDVLRFEHADSGGLAGLLVVLPVHPTVMPADNLLVSADLSGAVRRALAARLGPGTFAVVATGAAGDISTRPHRHAQTPAECDRLGGLVADAVVRGLRRPPRATAAGPLTVARERLALPPKPATATPELARRLERRLERARRAGDAVAVRTAWTALQAAQLAQLEPALADPACAISVVRLAAEPGVAGGGLSLVGLGAEPYLDLAARLDGLVDHPTVLIGYTNGYLGYLPVRGAYRRPDYEVLRSPVAAGSAERVVDRAAELARHGATS</sequence>
<protein>
    <recommendedName>
        <fullName evidence="3">Neutral/alkaline non-lysosomal ceramidase N-terminal domain-containing protein</fullName>
    </recommendedName>
</protein>
<organism evidence="1 2">
    <name type="scientific">Phytohabitans kaempferiae</name>
    <dbReference type="NCBI Taxonomy" id="1620943"/>
    <lineage>
        <taxon>Bacteria</taxon>
        <taxon>Bacillati</taxon>
        <taxon>Actinomycetota</taxon>
        <taxon>Actinomycetes</taxon>
        <taxon>Micromonosporales</taxon>
        <taxon>Micromonosporaceae</taxon>
    </lineage>
</organism>
<dbReference type="EMBL" id="JBHLUH010000009">
    <property type="protein sequence ID" value="MFC0527442.1"/>
    <property type="molecule type" value="Genomic_DNA"/>
</dbReference>
<reference evidence="1 2" key="1">
    <citation type="submission" date="2024-09" db="EMBL/GenBank/DDBJ databases">
        <authorList>
            <person name="Sun Q."/>
            <person name="Mori K."/>
        </authorList>
    </citation>
    <scope>NUCLEOTIDE SEQUENCE [LARGE SCALE GENOMIC DNA]</scope>
    <source>
        <strain evidence="1 2">TBRC 3947</strain>
    </source>
</reference>
<proteinExistence type="predicted"/>
<name>A0ABV6LYE4_9ACTN</name>
<dbReference type="RefSeq" id="WP_377247358.1">
    <property type="nucleotide sequence ID" value="NZ_JBHLUH010000009.1"/>
</dbReference>
<evidence type="ECO:0000313" key="2">
    <source>
        <dbReference type="Proteomes" id="UP001589867"/>
    </source>
</evidence>
<dbReference type="Proteomes" id="UP001589867">
    <property type="component" value="Unassembled WGS sequence"/>
</dbReference>
<keyword evidence="2" id="KW-1185">Reference proteome</keyword>
<accession>A0ABV6LYE4</accession>
<evidence type="ECO:0000313" key="1">
    <source>
        <dbReference type="EMBL" id="MFC0527442.1"/>
    </source>
</evidence>
<gene>
    <name evidence="1" type="ORF">ACFFIA_07200</name>
</gene>
<evidence type="ECO:0008006" key="3">
    <source>
        <dbReference type="Google" id="ProtNLM"/>
    </source>
</evidence>